<name>A0A6C0JKK1_9ZZZZ</name>
<evidence type="ECO:0000313" key="1">
    <source>
        <dbReference type="EMBL" id="QHU06285.1"/>
    </source>
</evidence>
<protein>
    <submittedName>
        <fullName evidence="1">Uncharacterized protein</fullName>
    </submittedName>
</protein>
<sequence length="30" mass="3286">MEKIGIRNIYTSGVSCGSVQKIELSNMTII</sequence>
<proteinExistence type="predicted"/>
<accession>A0A6C0JKK1</accession>
<dbReference type="AlphaFoldDB" id="A0A6C0JKK1"/>
<dbReference type="EMBL" id="MN740431">
    <property type="protein sequence ID" value="QHU06285.1"/>
    <property type="molecule type" value="Genomic_DNA"/>
</dbReference>
<organism evidence="1">
    <name type="scientific">viral metagenome</name>
    <dbReference type="NCBI Taxonomy" id="1070528"/>
    <lineage>
        <taxon>unclassified sequences</taxon>
        <taxon>metagenomes</taxon>
        <taxon>organismal metagenomes</taxon>
    </lineage>
</organism>
<reference evidence="1" key="1">
    <citation type="journal article" date="2020" name="Nature">
        <title>Giant virus diversity and host interactions through global metagenomics.</title>
        <authorList>
            <person name="Schulz F."/>
            <person name="Roux S."/>
            <person name="Paez-Espino D."/>
            <person name="Jungbluth S."/>
            <person name="Walsh D.A."/>
            <person name="Denef V.J."/>
            <person name="McMahon K.D."/>
            <person name="Konstantinidis K.T."/>
            <person name="Eloe-Fadrosh E.A."/>
            <person name="Kyrpides N.C."/>
            <person name="Woyke T."/>
        </authorList>
    </citation>
    <scope>NUCLEOTIDE SEQUENCE</scope>
    <source>
        <strain evidence="1">GVMAG-M-3300027747-57</strain>
    </source>
</reference>